<proteinExistence type="predicted"/>
<dbReference type="InterPro" id="IPR053154">
    <property type="entry name" value="c-di-AMP_regulator"/>
</dbReference>
<dbReference type="EMBL" id="PGXC01000003">
    <property type="protein sequence ID" value="PKK91397.1"/>
    <property type="molecule type" value="Genomic_DNA"/>
</dbReference>
<gene>
    <name evidence="2" type="ORF">CVV64_06435</name>
</gene>
<protein>
    <recommendedName>
        <fullName evidence="4">YbbR-like domain-containing protein</fullName>
    </recommendedName>
</protein>
<organism evidence="2 3">
    <name type="scientific">Candidatus Wallbacteria bacterium HGW-Wallbacteria-1</name>
    <dbReference type="NCBI Taxonomy" id="2013854"/>
    <lineage>
        <taxon>Bacteria</taxon>
        <taxon>Candidatus Walliibacteriota</taxon>
    </lineage>
</organism>
<keyword evidence="1" id="KW-0472">Membrane</keyword>
<name>A0A2N1PSS8_9BACT</name>
<keyword evidence="1" id="KW-1133">Transmembrane helix</keyword>
<evidence type="ECO:0008006" key="4">
    <source>
        <dbReference type="Google" id="ProtNLM"/>
    </source>
</evidence>
<dbReference type="InterPro" id="IPR012505">
    <property type="entry name" value="YbbR"/>
</dbReference>
<dbReference type="PANTHER" id="PTHR37804:SF1">
    <property type="entry name" value="CDAA REGULATORY PROTEIN CDAR"/>
    <property type="match status" value="1"/>
</dbReference>
<dbReference type="PANTHER" id="PTHR37804">
    <property type="entry name" value="CDAA REGULATORY PROTEIN CDAR"/>
    <property type="match status" value="1"/>
</dbReference>
<feature type="transmembrane region" description="Helical" evidence="1">
    <location>
        <begin position="13"/>
        <end position="38"/>
    </location>
</feature>
<keyword evidence="1" id="KW-0812">Transmembrane</keyword>
<reference evidence="2 3" key="1">
    <citation type="journal article" date="2017" name="ISME J.">
        <title>Potential for microbial H2 and metal transformations associated with novel bacteria and archaea in deep terrestrial subsurface sediments.</title>
        <authorList>
            <person name="Hernsdorf A.W."/>
            <person name="Amano Y."/>
            <person name="Miyakawa K."/>
            <person name="Ise K."/>
            <person name="Suzuki Y."/>
            <person name="Anantharaman K."/>
            <person name="Probst A."/>
            <person name="Burstein D."/>
            <person name="Thomas B.C."/>
            <person name="Banfield J.F."/>
        </authorList>
    </citation>
    <scope>NUCLEOTIDE SEQUENCE [LARGE SCALE GENOMIC DNA]</scope>
    <source>
        <strain evidence="2">HGW-Wallbacteria-1</strain>
    </source>
</reference>
<dbReference type="Pfam" id="PF07949">
    <property type="entry name" value="YbbR"/>
    <property type="match status" value="2"/>
</dbReference>
<evidence type="ECO:0000256" key="1">
    <source>
        <dbReference type="SAM" id="Phobius"/>
    </source>
</evidence>
<accession>A0A2N1PSS8</accession>
<dbReference type="Gene3D" id="2.170.120.40">
    <property type="entry name" value="YbbR-like domain"/>
    <property type="match status" value="2"/>
</dbReference>
<dbReference type="Gene3D" id="2.170.120.30">
    <property type="match status" value="2"/>
</dbReference>
<sequence>MREFFTLNPGLKLLSLVFALIAWYYVIIAVNPAVFRVYRINLDVYDRQGNLEYTGIPQKIEMEVAGRRLDLIQLFRTSPYPVQAYISLEGITRETQIQIRTKKLVNVEDFSIIGPRPSTVRIGVTRLDERRFQVTHTLLGSPERGYRIEKVRIEPDRVRVLGVRNVMEKLKSAQVTVDISGVTTERVFNLPVQFFDDHGEALQGLRQVPEGMVKVIIEARKWPEKTIPLKATIIGREPDGYQFVEANAKPSTIIIRGPAAELAAMDSLSLEPVDVTGVTGEKSFAARIEPVRGNLAILGDTRVAVNVVIKPRYGSLELSDIEVKMTNIPPGMEAEAVPSRLNLKISGRENELRGLDAGVILARVDLRRVLPGTEVEPEIVFPRDRKSLKVDNTVRVRITLKARTGEAPPREPGQN</sequence>
<evidence type="ECO:0000313" key="3">
    <source>
        <dbReference type="Proteomes" id="UP000233256"/>
    </source>
</evidence>
<dbReference type="Proteomes" id="UP000233256">
    <property type="component" value="Unassembled WGS sequence"/>
</dbReference>
<comment type="caution">
    <text evidence="2">The sequence shown here is derived from an EMBL/GenBank/DDBJ whole genome shotgun (WGS) entry which is preliminary data.</text>
</comment>
<evidence type="ECO:0000313" key="2">
    <source>
        <dbReference type="EMBL" id="PKK91397.1"/>
    </source>
</evidence>
<dbReference type="AlphaFoldDB" id="A0A2N1PSS8"/>